<organism evidence="4 5">
    <name type="scientific">Streptomyces aureus</name>
    <dbReference type="NCBI Taxonomy" id="193461"/>
    <lineage>
        <taxon>Bacteria</taxon>
        <taxon>Bacillati</taxon>
        <taxon>Actinomycetota</taxon>
        <taxon>Actinomycetes</taxon>
        <taxon>Kitasatosporales</taxon>
        <taxon>Streptomycetaceae</taxon>
        <taxon>Streptomyces</taxon>
    </lineage>
</organism>
<accession>A0ABV4ST64</accession>
<feature type="domain" description="PepSY" evidence="3">
    <location>
        <begin position="141"/>
        <end position="191"/>
    </location>
</feature>
<dbReference type="RefSeq" id="WP_372565227.1">
    <property type="nucleotide sequence ID" value="NZ_JBGOSP010000019.1"/>
</dbReference>
<feature type="signal peptide" evidence="2">
    <location>
        <begin position="1"/>
        <end position="23"/>
    </location>
</feature>
<name>A0ABV4ST64_9ACTN</name>
<dbReference type="EMBL" id="JBGOSP010000019">
    <property type="protein sequence ID" value="MFA3840799.1"/>
    <property type="molecule type" value="Genomic_DNA"/>
</dbReference>
<evidence type="ECO:0000256" key="1">
    <source>
        <dbReference type="SAM" id="MobiDB-lite"/>
    </source>
</evidence>
<proteinExistence type="predicted"/>
<feature type="region of interest" description="Disordered" evidence="1">
    <location>
        <begin position="28"/>
        <end position="50"/>
    </location>
</feature>
<evidence type="ECO:0000259" key="3">
    <source>
        <dbReference type="Pfam" id="PF03413"/>
    </source>
</evidence>
<reference evidence="4 5" key="1">
    <citation type="submission" date="2024-08" db="EMBL/GenBank/DDBJ databases">
        <title>Genome sequence of Streptomyces aureus CACIA-1.46HGO.</title>
        <authorList>
            <person name="Evangelista-Martinez Z."/>
        </authorList>
    </citation>
    <scope>NUCLEOTIDE SEQUENCE [LARGE SCALE GENOMIC DNA]</scope>
    <source>
        <strain evidence="4 5">CACIA-1.46HGO</strain>
    </source>
</reference>
<dbReference type="Pfam" id="PF03413">
    <property type="entry name" value="PepSY"/>
    <property type="match status" value="2"/>
</dbReference>
<feature type="compositionally biased region" description="Low complexity" evidence="1">
    <location>
        <begin position="28"/>
        <end position="44"/>
    </location>
</feature>
<dbReference type="Proteomes" id="UP001571476">
    <property type="component" value="Unassembled WGS sequence"/>
</dbReference>
<feature type="region of interest" description="Disordered" evidence="1">
    <location>
        <begin position="172"/>
        <end position="201"/>
    </location>
</feature>
<dbReference type="InterPro" id="IPR025711">
    <property type="entry name" value="PepSY"/>
</dbReference>
<comment type="caution">
    <text evidence="4">The sequence shown here is derived from an EMBL/GenBank/DDBJ whole genome shotgun (WGS) entry which is preliminary data.</text>
</comment>
<sequence>MKRNIVIATIAAVALIGGGTATAVAVSGGDDDTTSAGTSTASRGTGHDDDRAEHVTELKTAKVTASDAIAAALKSVPGTAVSAELDDENDHVVWEVEVLNGTTWHDVLVDPVTGKVTGSHTSRHDDTTRVTAALKGAQTSAQDAARAAAVKGTVTEIDLDDDGTAHAWEAETTAANGTDADWRVDLRTGAVTPDRSSRDDD</sequence>
<keyword evidence="5" id="KW-1185">Reference proteome</keyword>
<gene>
    <name evidence="4" type="ORF">ACEG43_32170</name>
</gene>
<evidence type="ECO:0000313" key="4">
    <source>
        <dbReference type="EMBL" id="MFA3840799.1"/>
    </source>
</evidence>
<feature type="chain" id="PRO_5047262594" evidence="2">
    <location>
        <begin position="24"/>
        <end position="201"/>
    </location>
</feature>
<keyword evidence="2" id="KW-0732">Signal</keyword>
<dbReference type="Gene3D" id="3.10.450.40">
    <property type="match status" value="2"/>
</dbReference>
<evidence type="ECO:0000256" key="2">
    <source>
        <dbReference type="SAM" id="SignalP"/>
    </source>
</evidence>
<protein>
    <submittedName>
        <fullName evidence="4">PepSY domain-containing protein</fullName>
    </submittedName>
</protein>
<feature type="domain" description="PepSY" evidence="3">
    <location>
        <begin position="62"/>
        <end position="119"/>
    </location>
</feature>
<evidence type="ECO:0000313" key="5">
    <source>
        <dbReference type="Proteomes" id="UP001571476"/>
    </source>
</evidence>